<evidence type="ECO:0000256" key="1">
    <source>
        <dbReference type="SAM" id="MobiDB-lite"/>
    </source>
</evidence>
<dbReference type="AlphaFoldDB" id="A0AAN7TPI0"/>
<name>A0AAN7TPI0_9PEZI</name>
<feature type="compositionally biased region" description="Polar residues" evidence="1">
    <location>
        <begin position="55"/>
        <end position="67"/>
    </location>
</feature>
<dbReference type="Proteomes" id="UP001310890">
    <property type="component" value="Unassembled WGS sequence"/>
</dbReference>
<feature type="region of interest" description="Disordered" evidence="1">
    <location>
        <begin position="208"/>
        <end position="261"/>
    </location>
</feature>
<evidence type="ECO:0000313" key="2">
    <source>
        <dbReference type="EMBL" id="KAK5117563.1"/>
    </source>
</evidence>
<accession>A0AAN7TPI0</accession>
<dbReference type="EMBL" id="JAVRRL010000004">
    <property type="protein sequence ID" value="KAK5117563.1"/>
    <property type="molecule type" value="Genomic_DNA"/>
</dbReference>
<evidence type="ECO:0000313" key="3">
    <source>
        <dbReference type="Proteomes" id="UP001310890"/>
    </source>
</evidence>
<feature type="region of interest" description="Disordered" evidence="1">
    <location>
        <begin position="80"/>
        <end position="106"/>
    </location>
</feature>
<feature type="region of interest" description="Disordered" evidence="1">
    <location>
        <begin position="1"/>
        <end position="67"/>
    </location>
</feature>
<comment type="caution">
    <text evidence="2">The sequence shown here is derived from an EMBL/GenBank/DDBJ whole genome shotgun (WGS) entry which is preliminary data.</text>
</comment>
<feature type="compositionally biased region" description="Polar residues" evidence="1">
    <location>
        <begin position="226"/>
        <end position="260"/>
    </location>
</feature>
<feature type="compositionally biased region" description="Low complexity" evidence="1">
    <location>
        <begin position="89"/>
        <end position="98"/>
    </location>
</feature>
<protein>
    <submittedName>
        <fullName evidence="2">Uncharacterized protein</fullName>
    </submittedName>
</protein>
<proteinExistence type="predicted"/>
<reference evidence="2" key="1">
    <citation type="submission" date="2023-08" db="EMBL/GenBank/DDBJ databases">
        <title>Black Yeasts Isolated from many extreme environments.</title>
        <authorList>
            <person name="Coleine C."/>
            <person name="Stajich J.E."/>
            <person name="Selbmann L."/>
        </authorList>
    </citation>
    <scope>NUCLEOTIDE SEQUENCE</scope>
    <source>
        <strain evidence="2">CCFEE 5401</strain>
    </source>
</reference>
<organism evidence="2 3">
    <name type="scientific">Meristemomyces frigidus</name>
    <dbReference type="NCBI Taxonomy" id="1508187"/>
    <lineage>
        <taxon>Eukaryota</taxon>
        <taxon>Fungi</taxon>
        <taxon>Dikarya</taxon>
        <taxon>Ascomycota</taxon>
        <taxon>Pezizomycotina</taxon>
        <taxon>Dothideomycetes</taxon>
        <taxon>Dothideomycetidae</taxon>
        <taxon>Mycosphaerellales</taxon>
        <taxon>Teratosphaeriaceae</taxon>
        <taxon>Meristemomyces</taxon>
    </lineage>
</organism>
<gene>
    <name evidence="2" type="ORF">LTR62_004985</name>
</gene>
<sequence>MSSVAGGLEQGDNASSSIAAVEPTPTVSASHSNSSGLKKQKSSPKLPKDSPADSRYQTSRWNPFSSNTSSNCLSFATNITLKGSRTQEPTASPPASSTRSLYSGPRHAARDARLSIPIFYRNELQLIQDNINLSRRGLAERDQRERLYRQESDFAGWMVGSGPGVVGSAGLSPKAPGFSPSAAGGGLREGRAPGEYLRLAREGILRRISEGSPTADQGVAGRVQPSRRSLSPCSPTGSTVGAGETSSTTPQRTLTGSITSGIRKKRSSLPLWGSSLEDVLDGALHDSYLEGFAAAQRKGSISPTSPGTFLGLSGPWEGGSEVPQYEGKGKGRACGNPNASFAAGRAPGATPPVFAERRSLTATTVQNTTGKPWRDSAASRCSFHTAIAQTPPAIITKTEGTYQATALRKAQESEHTSS</sequence>